<proteinExistence type="predicted"/>
<dbReference type="EMBL" id="FUXA01000012">
    <property type="protein sequence ID" value="SJZ91180.1"/>
    <property type="molecule type" value="Genomic_DNA"/>
</dbReference>
<reference evidence="1 2" key="1">
    <citation type="submission" date="2017-02" db="EMBL/GenBank/DDBJ databases">
        <authorList>
            <person name="Peterson S.W."/>
        </authorList>
    </citation>
    <scope>NUCLEOTIDE SEQUENCE [LARGE SCALE GENOMIC DNA]</scope>
    <source>
        <strain evidence="1 2">ATCC 17233</strain>
    </source>
</reference>
<dbReference type="RefSeq" id="WP_078787816.1">
    <property type="nucleotide sequence ID" value="NZ_FMTO01000011.1"/>
</dbReference>
<dbReference type="OrthoDB" id="7064788at2"/>
<evidence type="ECO:0000313" key="2">
    <source>
        <dbReference type="Proteomes" id="UP000189857"/>
    </source>
</evidence>
<gene>
    <name evidence="1" type="ORF">SAMN02745110_02008</name>
</gene>
<dbReference type="InterPro" id="IPR026906">
    <property type="entry name" value="LRR_5"/>
</dbReference>
<accession>A0A1T4PHY5</accession>
<dbReference type="Pfam" id="PF13306">
    <property type="entry name" value="LRR_5"/>
    <property type="match status" value="1"/>
</dbReference>
<organism evidence="1 2">
    <name type="scientific">Eubacterium ruminantium</name>
    <dbReference type="NCBI Taxonomy" id="42322"/>
    <lineage>
        <taxon>Bacteria</taxon>
        <taxon>Bacillati</taxon>
        <taxon>Bacillota</taxon>
        <taxon>Clostridia</taxon>
        <taxon>Eubacteriales</taxon>
        <taxon>Eubacteriaceae</taxon>
        <taxon>Eubacterium</taxon>
    </lineage>
</organism>
<dbReference type="AlphaFoldDB" id="A0A1T4PHY5"/>
<evidence type="ECO:0000313" key="1">
    <source>
        <dbReference type="EMBL" id="SJZ91180.1"/>
    </source>
</evidence>
<sequence>MQDNIFKTPKGELYYTIKDNSVTVTSYSGDDEVLEIPETIEDAKVRTIDKKAFMNTRSLRRVVLPDNIKKLSDWCFSYCKMLTEVEIPKRTLAMGRSPFLGDSKLVKIMPRSRKDYPDKKFISMNDKEKEDTARLLACAINLKEADFLLNIKEAGRDEWFKGFDHKIISFIEEDDEEGHTELILCGEEDIDCTLESFIRNKRKEKVRLAFLRLLYNTGIEEKTENQLKDYLRDHSVGCDSDESWQVLKEEFGHEKKYYELYVEIGCLNDENFYDTLNDLGDKHPEMKAVFICWNEQNKPAETDFFDQFEL</sequence>
<dbReference type="Gene3D" id="3.80.10.10">
    <property type="entry name" value="Ribonuclease Inhibitor"/>
    <property type="match status" value="1"/>
</dbReference>
<keyword evidence="2" id="KW-1185">Reference proteome</keyword>
<dbReference type="Proteomes" id="UP000189857">
    <property type="component" value="Unassembled WGS sequence"/>
</dbReference>
<name>A0A1T4PHY5_9FIRM</name>
<protein>
    <submittedName>
        <fullName evidence="1">Leucine rich repeat-containing protein</fullName>
    </submittedName>
</protein>
<dbReference type="InterPro" id="IPR032675">
    <property type="entry name" value="LRR_dom_sf"/>
</dbReference>